<dbReference type="KEGG" id="foc:113215750"/>
<dbReference type="RefSeq" id="XP_052127685.1">
    <property type="nucleotide sequence ID" value="XM_052271725.1"/>
</dbReference>
<accession>A0A9C6X216</accession>
<dbReference type="GeneID" id="113215750"/>
<dbReference type="OrthoDB" id="6350214at2759"/>
<evidence type="ECO:0000313" key="2">
    <source>
        <dbReference type="RefSeq" id="XP_052127685.1"/>
    </source>
</evidence>
<keyword evidence="1" id="KW-1185">Reference proteome</keyword>
<gene>
    <name evidence="2" type="primary">LOC113215750</name>
</gene>
<protein>
    <submittedName>
        <fullName evidence="2">Uncharacterized protein LOC113215750</fullName>
    </submittedName>
</protein>
<evidence type="ECO:0000313" key="1">
    <source>
        <dbReference type="Proteomes" id="UP000504606"/>
    </source>
</evidence>
<organism evidence="1 2">
    <name type="scientific">Frankliniella occidentalis</name>
    <name type="common">Western flower thrips</name>
    <name type="synonym">Euthrips occidentalis</name>
    <dbReference type="NCBI Taxonomy" id="133901"/>
    <lineage>
        <taxon>Eukaryota</taxon>
        <taxon>Metazoa</taxon>
        <taxon>Ecdysozoa</taxon>
        <taxon>Arthropoda</taxon>
        <taxon>Hexapoda</taxon>
        <taxon>Insecta</taxon>
        <taxon>Pterygota</taxon>
        <taxon>Neoptera</taxon>
        <taxon>Paraneoptera</taxon>
        <taxon>Thysanoptera</taxon>
        <taxon>Terebrantia</taxon>
        <taxon>Thripoidea</taxon>
        <taxon>Thripidae</taxon>
        <taxon>Frankliniella</taxon>
    </lineage>
</organism>
<name>A0A9C6X216_FRAOC</name>
<proteinExistence type="predicted"/>
<dbReference type="Proteomes" id="UP000504606">
    <property type="component" value="Unplaced"/>
</dbReference>
<sequence>MPLRNEPPSLRRAAMVVICEYFEPLCYGLSSEEVANMIDTEEYLDIKGPFEDMPGPVLACVAEAVSERRALHRKHLHMLVQPQTPRLNLSWGDADGYHGIQFAGQRCKACSLSSSSPPPACRLSAAATIGCLLPRNREAPGEIRLQSDSPDIIV</sequence>
<reference evidence="2" key="1">
    <citation type="submission" date="2025-08" db="UniProtKB">
        <authorList>
            <consortium name="RefSeq"/>
        </authorList>
    </citation>
    <scope>IDENTIFICATION</scope>
    <source>
        <tissue evidence="2">Whole organism</tissue>
    </source>
</reference>
<dbReference type="AlphaFoldDB" id="A0A9C6X216"/>